<dbReference type="InterPro" id="IPR050129">
    <property type="entry name" value="Zn_alcohol_dh"/>
</dbReference>
<evidence type="ECO:0000256" key="1">
    <source>
        <dbReference type="ARBA" id="ARBA00022723"/>
    </source>
</evidence>
<dbReference type="InterPro" id="IPR013154">
    <property type="entry name" value="ADH-like_N"/>
</dbReference>
<dbReference type="SMART" id="SM00829">
    <property type="entry name" value="PKS_ER"/>
    <property type="match status" value="1"/>
</dbReference>
<dbReference type="PANTHER" id="PTHR43401:SF2">
    <property type="entry name" value="L-THREONINE 3-DEHYDROGENASE"/>
    <property type="match status" value="1"/>
</dbReference>
<dbReference type="Proteomes" id="UP000237684">
    <property type="component" value="Unassembled WGS sequence"/>
</dbReference>
<dbReference type="PROSITE" id="PS00059">
    <property type="entry name" value="ADH_ZINC"/>
    <property type="match status" value="1"/>
</dbReference>
<dbReference type="GO" id="GO:0016616">
    <property type="term" value="F:oxidoreductase activity, acting on the CH-OH group of donors, NAD or NADP as acceptor"/>
    <property type="evidence" value="ECO:0007669"/>
    <property type="project" value="UniProtKB-ARBA"/>
</dbReference>
<dbReference type="CDD" id="cd08239">
    <property type="entry name" value="THR_DH_like"/>
    <property type="match status" value="1"/>
</dbReference>
<keyword evidence="1 4" id="KW-0479">Metal-binding</keyword>
<keyword evidence="7" id="KW-1185">Reference proteome</keyword>
<dbReference type="InParanoid" id="A0A2S8STL5"/>
<dbReference type="SUPFAM" id="SSF51735">
    <property type="entry name" value="NAD(P)-binding Rossmann-fold domains"/>
    <property type="match status" value="1"/>
</dbReference>
<sequence>MNIPQTMPGVVLPGEKQLETREFPVPTPSHGQVLLEMKASGLCGSDLRAIYRPKDQGVGPEAYRGVIAGHEPCGIVAQIGAGVSKFKVGDRVVAYHIVGCGLCEPCRAGWMINCHSEKRAAYGWQRDGGHAPYMLAEERTLVAMPDEITYLDGAMVACGFGTAYAACLRAQISGRDRVCITGLGPVGLGAALLCRALGAEVVGVEAIPSRIQLAAKLGFENIVMPDERAHSELMDLSGGKGFEVGLDCSGAAPARHLLLEVAREWGRVVYIGEGGTVSFEPSPLLLHKQLTLHGSWVCSIGQMEELVEKLEMWKLHPEIIVTHRFSLEEARQAYELFDSGQTGKVAIVWD</sequence>
<comment type="cofactor">
    <cofactor evidence="4">
        <name>Zn(2+)</name>
        <dbReference type="ChEBI" id="CHEBI:29105"/>
    </cofactor>
</comment>
<dbReference type="Gene3D" id="3.90.180.10">
    <property type="entry name" value="Medium-chain alcohol dehydrogenases, catalytic domain"/>
    <property type="match status" value="1"/>
</dbReference>
<dbReference type="Pfam" id="PF08240">
    <property type="entry name" value="ADH_N"/>
    <property type="match status" value="1"/>
</dbReference>
<name>A0A2S8STL5_9BACT</name>
<dbReference type="OrthoDB" id="9777057at2"/>
<dbReference type="EMBL" id="NIGF01000007">
    <property type="protein sequence ID" value="PQV64118.1"/>
    <property type="molecule type" value="Genomic_DNA"/>
</dbReference>
<dbReference type="AlphaFoldDB" id="A0A2S8STL5"/>
<feature type="domain" description="Enoyl reductase (ER)" evidence="5">
    <location>
        <begin position="14"/>
        <end position="347"/>
    </location>
</feature>
<keyword evidence="3" id="KW-0560">Oxidoreductase</keyword>
<dbReference type="GO" id="GO:0008270">
    <property type="term" value="F:zinc ion binding"/>
    <property type="evidence" value="ECO:0007669"/>
    <property type="project" value="InterPro"/>
</dbReference>
<evidence type="ECO:0000313" key="6">
    <source>
        <dbReference type="EMBL" id="PQV64118.1"/>
    </source>
</evidence>
<evidence type="ECO:0000256" key="3">
    <source>
        <dbReference type="ARBA" id="ARBA00023002"/>
    </source>
</evidence>
<accession>A0A2S8STL5</accession>
<dbReference type="InterPro" id="IPR002328">
    <property type="entry name" value="ADH_Zn_CS"/>
</dbReference>
<proteinExistence type="inferred from homology"/>
<evidence type="ECO:0000256" key="4">
    <source>
        <dbReference type="RuleBase" id="RU361277"/>
    </source>
</evidence>
<comment type="similarity">
    <text evidence="4">Belongs to the zinc-containing alcohol dehydrogenase family.</text>
</comment>
<dbReference type="InterPro" id="IPR011032">
    <property type="entry name" value="GroES-like_sf"/>
</dbReference>
<dbReference type="InterPro" id="IPR036291">
    <property type="entry name" value="NAD(P)-bd_dom_sf"/>
</dbReference>
<organism evidence="6 7">
    <name type="scientific">Abditibacterium utsteinense</name>
    <dbReference type="NCBI Taxonomy" id="1960156"/>
    <lineage>
        <taxon>Bacteria</taxon>
        <taxon>Pseudomonadati</taxon>
        <taxon>Abditibacteriota</taxon>
        <taxon>Abditibacteriia</taxon>
        <taxon>Abditibacteriales</taxon>
        <taxon>Abditibacteriaceae</taxon>
        <taxon>Abditibacterium</taxon>
    </lineage>
</organism>
<keyword evidence="2 4" id="KW-0862">Zinc</keyword>
<reference evidence="6 7" key="1">
    <citation type="journal article" date="2018" name="Syst. Appl. Microbiol.">
        <title>Abditibacterium utsteinense sp. nov., the first cultivated member of candidate phylum FBP, isolated from ice-free Antarctic soil samples.</title>
        <authorList>
            <person name="Tahon G."/>
            <person name="Tytgat B."/>
            <person name="Lebbe L."/>
            <person name="Carlier A."/>
            <person name="Willems A."/>
        </authorList>
    </citation>
    <scope>NUCLEOTIDE SEQUENCE [LARGE SCALE GENOMIC DNA]</scope>
    <source>
        <strain evidence="6 7">LMG 29911</strain>
    </source>
</reference>
<gene>
    <name evidence="6" type="ORF">B1R32_107143</name>
</gene>
<dbReference type="InterPro" id="IPR020843">
    <property type="entry name" value="ER"/>
</dbReference>
<dbReference type="SUPFAM" id="SSF50129">
    <property type="entry name" value="GroES-like"/>
    <property type="match status" value="1"/>
</dbReference>
<dbReference type="RefSeq" id="WP_105483583.1">
    <property type="nucleotide sequence ID" value="NZ_NIGF01000007.1"/>
</dbReference>
<evidence type="ECO:0000256" key="2">
    <source>
        <dbReference type="ARBA" id="ARBA00022833"/>
    </source>
</evidence>
<protein>
    <submittedName>
        <fullName evidence="6">Threonine dehydrogenase</fullName>
    </submittedName>
</protein>
<evidence type="ECO:0000259" key="5">
    <source>
        <dbReference type="SMART" id="SM00829"/>
    </source>
</evidence>
<comment type="caution">
    <text evidence="6">The sequence shown here is derived from an EMBL/GenBank/DDBJ whole genome shotgun (WGS) entry which is preliminary data.</text>
</comment>
<dbReference type="Pfam" id="PF00107">
    <property type="entry name" value="ADH_zinc_N"/>
    <property type="match status" value="1"/>
</dbReference>
<dbReference type="InterPro" id="IPR013149">
    <property type="entry name" value="ADH-like_C"/>
</dbReference>
<evidence type="ECO:0000313" key="7">
    <source>
        <dbReference type="Proteomes" id="UP000237684"/>
    </source>
</evidence>
<dbReference type="PANTHER" id="PTHR43401">
    <property type="entry name" value="L-THREONINE 3-DEHYDROGENASE"/>
    <property type="match status" value="1"/>
</dbReference>